<gene>
    <name evidence="6" type="ORF">DRJ21_01350</name>
</gene>
<evidence type="ECO:0000259" key="5">
    <source>
        <dbReference type="SMART" id="SM00849"/>
    </source>
</evidence>
<protein>
    <recommendedName>
        <fullName evidence="5">Metallo-beta-lactamase domain-containing protein</fullName>
    </recommendedName>
</protein>
<keyword evidence="2" id="KW-0479">Metal-binding</keyword>
<dbReference type="Gene3D" id="3.60.15.10">
    <property type="entry name" value="Ribonuclease Z/Hydroxyacylglutathione hydrolase-like"/>
    <property type="match status" value="1"/>
</dbReference>
<evidence type="ECO:0000313" key="7">
    <source>
        <dbReference type="Proteomes" id="UP000281962"/>
    </source>
</evidence>
<comment type="caution">
    <text evidence="6">The sequence shown here is derived from an EMBL/GenBank/DDBJ whole genome shotgun (WGS) entry which is preliminary data.</text>
</comment>
<evidence type="ECO:0000313" key="6">
    <source>
        <dbReference type="EMBL" id="RLE50831.1"/>
    </source>
</evidence>
<keyword evidence="3" id="KW-0378">Hydrolase</keyword>
<dbReference type="InterPro" id="IPR036866">
    <property type="entry name" value="RibonucZ/Hydroxyglut_hydro"/>
</dbReference>
<name>A0A497EV30_9CREN</name>
<keyword evidence="4" id="KW-0862">Zinc</keyword>
<evidence type="ECO:0000256" key="1">
    <source>
        <dbReference type="ARBA" id="ARBA00001947"/>
    </source>
</evidence>
<dbReference type="Pfam" id="PF00753">
    <property type="entry name" value="Lactamase_B"/>
    <property type="match status" value="1"/>
</dbReference>
<accession>A0A497EV30</accession>
<dbReference type="SUPFAM" id="SSF56281">
    <property type="entry name" value="Metallo-hydrolase/oxidoreductase"/>
    <property type="match status" value="1"/>
</dbReference>
<dbReference type="EMBL" id="QMQY01000043">
    <property type="protein sequence ID" value="RLE50831.1"/>
    <property type="molecule type" value="Genomic_DNA"/>
</dbReference>
<feature type="domain" description="Metallo-beta-lactamase" evidence="5">
    <location>
        <begin position="32"/>
        <end position="202"/>
    </location>
</feature>
<dbReference type="PANTHER" id="PTHR46233:SF3">
    <property type="entry name" value="HYDROXYACYLGLUTATHIONE HYDROLASE GLOC"/>
    <property type="match status" value="1"/>
</dbReference>
<evidence type="ECO:0000256" key="2">
    <source>
        <dbReference type="ARBA" id="ARBA00022723"/>
    </source>
</evidence>
<evidence type="ECO:0000256" key="4">
    <source>
        <dbReference type="ARBA" id="ARBA00022833"/>
    </source>
</evidence>
<dbReference type="CDD" id="cd06262">
    <property type="entry name" value="metallo-hydrolase-like_MBL-fold"/>
    <property type="match status" value="1"/>
</dbReference>
<dbReference type="PANTHER" id="PTHR46233">
    <property type="entry name" value="HYDROXYACYLGLUTATHIONE HYDROLASE GLOC"/>
    <property type="match status" value="1"/>
</dbReference>
<dbReference type="GO" id="GO:0016787">
    <property type="term" value="F:hydrolase activity"/>
    <property type="evidence" value="ECO:0007669"/>
    <property type="project" value="UniProtKB-KW"/>
</dbReference>
<dbReference type="InterPro" id="IPR051453">
    <property type="entry name" value="MBL_Glyoxalase_II"/>
</dbReference>
<evidence type="ECO:0000256" key="3">
    <source>
        <dbReference type="ARBA" id="ARBA00022801"/>
    </source>
</evidence>
<dbReference type="SMART" id="SM00849">
    <property type="entry name" value="Lactamase_B"/>
    <property type="match status" value="1"/>
</dbReference>
<reference evidence="6 7" key="1">
    <citation type="submission" date="2018-06" db="EMBL/GenBank/DDBJ databases">
        <title>Extensive metabolic versatility and redundancy in microbially diverse, dynamic hydrothermal sediments.</title>
        <authorList>
            <person name="Dombrowski N."/>
            <person name="Teske A."/>
            <person name="Baker B.J."/>
        </authorList>
    </citation>
    <scope>NUCLEOTIDE SEQUENCE [LARGE SCALE GENOMIC DNA]</scope>
    <source>
        <strain evidence="6">B30_G17</strain>
    </source>
</reference>
<proteinExistence type="predicted"/>
<organism evidence="6 7">
    <name type="scientific">Thermoproteota archaeon</name>
    <dbReference type="NCBI Taxonomy" id="2056631"/>
    <lineage>
        <taxon>Archaea</taxon>
        <taxon>Thermoproteota</taxon>
    </lineage>
</organism>
<dbReference type="InterPro" id="IPR001279">
    <property type="entry name" value="Metallo-B-lactamas"/>
</dbReference>
<dbReference type="GO" id="GO:0046872">
    <property type="term" value="F:metal ion binding"/>
    <property type="evidence" value="ECO:0007669"/>
    <property type="project" value="UniProtKB-KW"/>
</dbReference>
<comment type="cofactor">
    <cofactor evidence="1">
        <name>Zn(2+)</name>
        <dbReference type="ChEBI" id="CHEBI:29105"/>
    </cofactor>
</comment>
<sequence length="230" mass="25811">MKNVAVLKLQAHLTIKETKELTLHAVISFGISSNVYIIKSNGEIALIDAGYGPPHSNLIESLSKFNISTDDISKVLITHRHKDHTNGLKQLINKAKPEIYVHKYDAEIIIRRLRLNRRLVIRIDDSYNIKIGSKIVKTIHTPGHTAGSTCYLIDEMLFSGDLVFANGGFGRTDLPTGNFNELVRSLEKVSKLNDVEMLFPGHGELVLSDAQAHIRLALKIARLMIKQRRE</sequence>
<dbReference type="AlphaFoldDB" id="A0A497EV30"/>
<dbReference type="Proteomes" id="UP000281962">
    <property type="component" value="Unassembled WGS sequence"/>
</dbReference>